<keyword evidence="16" id="KW-1185">Reference proteome</keyword>
<comment type="subcellular location">
    <subcellularLocation>
        <location evidence="2">Cell membrane</location>
        <topology evidence="2">Multi-pass membrane protein</topology>
    </subcellularLocation>
    <subcellularLocation>
        <location evidence="1">Cell projection</location>
        <location evidence="1">Neuron projection</location>
    </subcellularLocation>
</comment>
<feature type="domain" description="G-protein coupled receptors family 1 profile" evidence="14">
    <location>
        <begin position="238"/>
        <end position="490"/>
    </location>
</feature>
<dbReference type="SUPFAM" id="SSF81321">
    <property type="entry name" value="Family A G protein-coupled receptor-like"/>
    <property type="match status" value="1"/>
</dbReference>
<evidence type="ECO:0000256" key="6">
    <source>
        <dbReference type="ARBA" id="ARBA00023040"/>
    </source>
</evidence>
<evidence type="ECO:0000256" key="1">
    <source>
        <dbReference type="ARBA" id="ARBA00004487"/>
    </source>
</evidence>
<dbReference type="EMBL" id="SRLO01000200">
    <property type="protein sequence ID" value="TNN67658.1"/>
    <property type="molecule type" value="Genomic_DNA"/>
</dbReference>
<dbReference type="Pfam" id="PF00001">
    <property type="entry name" value="7tm_1"/>
    <property type="match status" value="1"/>
</dbReference>
<keyword evidence="4 12" id="KW-0812">Transmembrane</keyword>
<proteinExistence type="inferred from homology"/>
<feature type="transmembrane region" description="Helical" evidence="13">
    <location>
        <begin position="292"/>
        <end position="317"/>
    </location>
</feature>
<keyword evidence="11" id="KW-0966">Cell projection</keyword>
<keyword evidence="3" id="KW-1003">Cell membrane</keyword>
<feature type="transmembrane region" description="Helical" evidence="13">
    <location>
        <begin position="338"/>
        <end position="360"/>
    </location>
</feature>
<dbReference type="Proteomes" id="UP000314294">
    <property type="component" value="Unassembled WGS sequence"/>
</dbReference>
<keyword evidence="5 13" id="KW-1133">Transmembrane helix</keyword>
<dbReference type="PRINTS" id="PR00237">
    <property type="entry name" value="GPCRRHODOPSN"/>
</dbReference>
<feature type="transmembrane region" description="Helical" evidence="13">
    <location>
        <begin position="258"/>
        <end position="280"/>
    </location>
</feature>
<dbReference type="PRINTS" id="PR00362">
    <property type="entry name" value="CANNABINOIDR"/>
</dbReference>
<evidence type="ECO:0000256" key="12">
    <source>
        <dbReference type="RuleBase" id="RU000688"/>
    </source>
</evidence>
<feature type="transmembrane region" description="Helical" evidence="13">
    <location>
        <begin position="470"/>
        <end position="492"/>
    </location>
</feature>
<keyword evidence="10 12" id="KW-0807">Transducer</keyword>
<reference evidence="15 16" key="1">
    <citation type="submission" date="2019-03" db="EMBL/GenBank/DDBJ databases">
        <title>First draft genome of Liparis tanakae, snailfish: a comprehensive survey of snailfish specific genes.</title>
        <authorList>
            <person name="Kim W."/>
            <person name="Song I."/>
            <person name="Jeong J.-H."/>
            <person name="Kim D."/>
            <person name="Kim S."/>
            <person name="Ryu S."/>
            <person name="Song J.Y."/>
            <person name="Lee S.K."/>
        </authorList>
    </citation>
    <scope>NUCLEOTIDE SEQUENCE [LARGE SCALE GENOMIC DNA]</scope>
    <source>
        <tissue evidence="15">Muscle</tissue>
    </source>
</reference>
<evidence type="ECO:0000256" key="4">
    <source>
        <dbReference type="ARBA" id="ARBA00022692"/>
    </source>
</evidence>
<protein>
    <submittedName>
        <fullName evidence="15">Cannabinoid receptor 2</fullName>
    </submittedName>
</protein>
<comment type="similarity">
    <text evidence="12">Belongs to the G-protein coupled receptor 1 family.</text>
</comment>
<name>A0A4Z2HPB7_9TELE</name>
<feature type="transmembrane region" description="Helical" evidence="13">
    <location>
        <begin position="223"/>
        <end position="246"/>
    </location>
</feature>
<dbReference type="InterPro" id="IPR002230">
    <property type="entry name" value="Cnbnoid_rcpt"/>
</dbReference>
<evidence type="ECO:0000259" key="14">
    <source>
        <dbReference type="PROSITE" id="PS50262"/>
    </source>
</evidence>
<dbReference type="GO" id="GO:0004949">
    <property type="term" value="F:cannabinoid receptor activity"/>
    <property type="evidence" value="ECO:0007669"/>
    <property type="project" value="InterPro"/>
</dbReference>
<dbReference type="PROSITE" id="PS00237">
    <property type="entry name" value="G_PROTEIN_RECEP_F1_1"/>
    <property type="match status" value="1"/>
</dbReference>
<evidence type="ECO:0000256" key="10">
    <source>
        <dbReference type="ARBA" id="ARBA00023224"/>
    </source>
</evidence>
<feature type="transmembrane region" description="Helical" evidence="13">
    <location>
        <begin position="380"/>
        <end position="405"/>
    </location>
</feature>
<keyword evidence="7 13" id="KW-0472">Membrane</keyword>
<evidence type="ECO:0000256" key="2">
    <source>
        <dbReference type="ARBA" id="ARBA00004651"/>
    </source>
</evidence>
<evidence type="ECO:0000313" key="16">
    <source>
        <dbReference type="Proteomes" id="UP000314294"/>
    </source>
</evidence>
<organism evidence="15 16">
    <name type="scientific">Liparis tanakae</name>
    <name type="common">Tanaka's snailfish</name>
    <dbReference type="NCBI Taxonomy" id="230148"/>
    <lineage>
        <taxon>Eukaryota</taxon>
        <taxon>Metazoa</taxon>
        <taxon>Chordata</taxon>
        <taxon>Craniata</taxon>
        <taxon>Vertebrata</taxon>
        <taxon>Euteleostomi</taxon>
        <taxon>Actinopterygii</taxon>
        <taxon>Neopterygii</taxon>
        <taxon>Teleostei</taxon>
        <taxon>Neoteleostei</taxon>
        <taxon>Acanthomorphata</taxon>
        <taxon>Eupercaria</taxon>
        <taxon>Perciformes</taxon>
        <taxon>Cottioidei</taxon>
        <taxon>Cottales</taxon>
        <taxon>Liparidae</taxon>
        <taxon>Liparis</taxon>
    </lineage>
</organism>
<gene>
    <name evidence="15" type="primary">CNR2</name>
    <name evidence="15" type="ORF">EYF80_022122</name>
</gene>
<evidence type="ECO:0000256" key="8">
    <source>
        <dbReference type="ARBA" id="ARBA00023170"/>
    </source>
</evidence>
<evidence type="ECO:0000256" key="3">
    <source>
        <dbReference type="ARBA" id="ARBA00022475"/>
    </source>
</evidence>
<evidence type="ECO:0000256" key="7">
    <source>
        <dbReference type="ARBA" id="ARBA00023136"/>
    </source>
</evidence>
<keyword evidence="6 12" id="KW-0297">G-protein coupled receptor</keyword>
<evidence type="ECO:0000256" key="11">
    <source>
        <dbReference type="ARBA" id="ARBA00023273"/>
    </source>
</evidence>
<dbReference type="Gene3D" id="1.20.1070.10">
    <property type="entry name" value="Rhodopsin 7-helix transmembrane proteins"/>
    <property type="match status" value="1"/>
</dbReference>
<dbReference type="PANTHER" id="PTHR22750">
    <property type="entry name" value="G-PROTEIN COUPLED RECEPTOR"/>
    <property type="match status" value="1"/>
</dbReference>
<dbReference type="InterPro" id="IPR017452">
    <property type="entry name" value="GPCR_Rhodpsn_7TM"/>
</dbReference>
<keyword evidence="8 12" id="KW-0675">Receptor</keyword>
<dbReference type="OrthoDB" id="10011551at2759"/>
<dbReference type="GO" id="GO:0005886">
    <property type="term" value="C:plasma membrane"/>
    <property type="evidence" value="ECO:0007669"/>
    <property type="project" value="UniProtKB-SubCell"/>
</dbReference>
<accession>A0A4Z2HPB7</accession>
<keyword evidence="9" id="KW-0325">Glycoprotein</keyword>
<dbReference type="PROSITE" id="PS50262">
    <property type="entry name" value="G_PROTEIN_RECEP_F1_2"/>
    <property type="match status" value="1"/>
</dbReference>
<dbReference type="InterPro" id="IPR000276">
    <property type="entry name" value="GPCR_Rhodpsn"/>
</dbReference>
<sequence>MGTPSQACTLRRLLSWKAIISRLSQAPIGKDTQWLGGLGNTLGKGGSLNFARAPLCGKERVEVRHHALPVLIIVGGKADRRVLFCGRGLPRLWKPVVGGDLVAPAVVKATRSPCRCRRSVLVTAPLLGPAQLLVLLGQRALGRPQQQLCNAFDVSRCIQLQAIEGHSPKQSNLCKGTAPTNRQKRKVGQGEASEVFCFSPFMKISSCEKLEFYMVLTKAERTAIGSICFLAGPVTLLENALVLGVIASTASLRQRPSYLFIASLALADVFASCFFTTSFLDFHLFRRCDGPTAYLFKLGGVTMAFTSSVGSLLLTALDRYLCIQQASSYKALLTRRRALLSLLILWSATVFISFLPLIGWRCPTEFEPRCSYLFPYVTRGYLACWTSFTLVLLALILCAYVLILWKAHRHESSMASLQGAAATGHARMRMDIRLARTFGLILLIMVGCWLPALSFMLADVSALLTPTQQRAFAFCSTLCLLNSSVNPLLYALRCRELRIALLQLLQRLCEVGKCRKSTEALTPRLPSTEDNNCTAISEDETPRTRTTHITSVPEMMNNLEPNIRK</sequence>
<evidence type="ECO:0000256" key="13">
    <source>
        <dbReference type="SAM" id="Phobius"/>
    </source>
</evidence>
<dbReference type="GO" id="GO:0043005">
    <property type="term" value="C:neuron projection"/>
    <property type="evidence" value="ECO:0007669"/>
    <property type="project" value="UniProtKB-SubCell"/>
</dbReference>
<dbReference type="AlphaFoldDB" id="A0A4Z2HPB7"/>
<evidence type="ECO:0000313" key="15">
    <source>
        <dbReference type="EMBL" id="TNN67658.1"/>
    </source>
</evidence>
<comment type="caution">
    <text evidence="15">The sequence shown here is derived from an EMBL/GenBank/DDBJ whole genome shotgun (WGS) entry which is preliminary data.</text>
</comment>
<evidence type="ECO:0000256" key="5">
    <source>
        <dbReference type="ARBA" id="ARBA00022989"/>
    </source>
</evidence>
<feature type="transmembrane region" description="Helical" evidence="13">
    <location>
        <begin position="437"/>
        <end position="458"/>
    </location>
</feature>
<evidence type="ECO:0000256" key="9">
    <source>
        <dbReference type="ARBA" id="ARBA00023180"/>
    </source>
</evidence>